<evidence type="ECO:0000313" key="3">
    <source>
        <dbReference type="EMBL" id="RYT65814.1"/>
    </source>
</evidence>
<dbReference type="EMBL" id="QRZI01000006">
    <property type="protein sequence ID" value="RGV63456.1"/>
    <property type="molecule type" value="Genomic_DNA"/>
</dbReference>
<dbReference type="PANTHER" id="PTHR43193">
    <property type="match status" value="1"/>
</dbReference>
<accession>A0A395XAB9</accession>
<proteinExistence type="predicted"/>
<evidence type="ECO:0000313" key="2">
    <source>
        <dbReference type="EMBL" id="RGV63456.1"/>
    </source>
</evidence>
<evidence type="ECO:0000313" key="5">
    <source>
        <dbReference type="Proteomes" id="UP000293506"/>
    </source>
</evidence>
<evidence type="ECO:0000313" key="4">
    <source>
        <dbReference type="Proteomes" id="UP000265828"/>
    </source>
</evidence>
<evidence type="ECO:0000259" key="1">
    <source>
        <dbReference type="Pfam" id="PF04432"/>
    </source>
</evidence>
<comment type="caution">
    <text evidence="2">The sequence shown here is derived from an EMBL/GenBank/DDBJ whole genome shotgun (WGS) entry which is preliminary data.</text>
</comment>
<dbReference type="AlphaFoldDB" id="A0A395XAB9"/>
<protein>
    <recommendedName>
        <fullName evidence="1">Coenzyme F420 hydrogenase/dehydrogenase beta subunit C-terminal domain-containing protein</fullName>
    </recommendedName>
</protein>
<sequence length="322" mass="37506">MNEKYYAAYLNNEEQLKLSSSGGMAYAISEQIILSGGVVFGIRYSNDFFCAKYVKIDNLENLSLLNGSKYITTEKVIDGVGVFKSVYNVLLNQRKVLFIGTPCDIGNLISFLKKNKCQDFDKLVTLDFICQGPIKAKVQKEYIQFLEHKYNSTLVDFSVRYKHPYWKPVYLRAVFSNGKEHIKPLYSTDFGRAFRIYGTERCYKCKYKDANHCSDITLGDFWGLLPEDKGYNRYGTSVLVTHTDKGEKVLNRLSNVMIFEYDKEKAVGNNPMYYESRKRNEKFYKFEKIYSYKGLHKAVFCTRNFPSKIKYLLNLFLGKRPY</sequence>
<dbReference type="PANTHER" id="PTHR43193:SF2">
    <property type="entry name" value="POLYFERREDOXIN PROTEIN FWDF"/>
    <property type="match status" value="1"/>
</dbReference>
<dbReference type="EMBL" id="RCXQ01000010">
    <property type="protein sequence ID" value="RYT65814.1"/>
    <property type="molecule type" value="Genomic_DNA"/>
</dbReference>
<reference evidence="2 4" key="1">
    <citation type="submission" date="2018-08" db="EMBL/GenBank/DDBJ databases">
        <title>A genome reference for cultivated species of the human gut microbiota.</title>
        <authorList>
            <person name="Zou Y."/>
            <person name="Xue W."/>
            <person name="Luo G."/>
        </authorList>
    </citation>
    <scope>NUCLEOTIDE SEQUENCE [LARGE SCALE GENOMIC DNA]</scope>
    <source>
        <strain evidence="2 4">AF14-23</strain>
    </source>
</reference>
<organism evidence="2 4">
    <name type="scientific">Blautia obeum</name>
    <dbReference type="NCBI Taxonomy" id="40520"/>
    <lineage>
        <taxon>Bacteria</taxon>
        <taxon>Bacillati</taxon>
        <taxon>Bacillota</taxon>
        <taxon>Clostridia</taxon>
        <taxon>Lachnospirales</taxon>
        <taxon>Lachnospiraceae</taxon>
        <taxon>Blautia</taxon>
    </lineage>
</organism>
<name>A0A395XAB9_9FIRM</name>
<dbReference type="InterPro" id="IPR052977">
    <property type="entry name" value="Polyferredoxin-like_ET"/>
</dbReference>
<reference evidence="3 5" key="2">
    <citation type="journal article" date="2019" name="Science, e1252229">
        <title>Invertible promoters mediate bacterial phase variation, antibiotic resistance, and host adaptation in the gut.</title>
        <authorList>
            <person name="Jiang X."/>
            <person name="Hall A.B."/>
            <person name="Arthur T.D."/>
            <person name="Plichta D.R."/>
            <person name="Covington C.T."/>
            <person name="Poyet M."/>
            <person name="Crothers J."/>
            <person name="Moses P.L."/>
            <person name="Tolonen A.C."/>
            <person name="Vlamakis H."/>
            <person name="Alm E.J."/>
            <person name="Xavier R.J."/>
        </authorList>
    </citation>
    <scope>NUCLEOTIDE SEQUENCE [LARGE SCALE GENOMIC DNA]</scope>
    <source>
        <strain evidence="5">af_0058</strain>
        <strain evidence="3">Af_0058</strain>
    </source>
</reference>
<feature type="domain" description="Coenzyme F420 hydrogenase/dehydrogenase beta subunit C-terminal" evidence="1">
    <location>
        <begin position="94"/>
        <end position="260"/>
    </location>
</feature>
<dbReference type="RefSeq" id="WP_117627881.1">
    <property type="nucleotide sequence ID" value="NZ_QRYY01000005.1"/>
</dbReference>
<dbReference type="InterPro" id="IPR007525">
    <property type="entry name" value="FrhB_FdhB_C"/>
</dbReference>
<gene>
    <name evidence="2" type="ORF">DWW07_10085</name>
    <name evidence="3" type="ORF">EAI82_10980</name>
</gene>
<dbReference type="Proteomes" id="UP000265828">
    <property type="component" value="Unassembled WGS sequence"/>
</dbReference>
<dbReference type="Proteomes" id="UP000293506">
    <property type="component" value="Unassembled WGS sequence"/>
</dbReference>
<dbReference type="Pfam" id="PF04432">
    <property type="entry name" value="FrhB_FdhB_C"/>
    <property type="match status" value="1"/>
</dbReference>